<gene>
    <name evidence="1" type="ORF">CEXT_237421</name>
</gene>
<comment type="caution">
    <text evidence="1">The sequence shown here is derived from an EMBL/GenBank/DDBJ whole genome shotgun (WGS) entry which is preliminary data.</text>
</comment>
<organism evidence="1 2">
    <name type="scientific">Caerostris extrusa</name>
    <name type="common">Bark spider</name>
    <name type="synonym">Caerostris bankana</name>
    <dbReference type="NCBI Taxonomy" id="172846"/>
    <lineage>
        <taxon>Eukaryota</taxon>
        <taxon>Metazoa</taxon>
        <taxon>Ecdysozoa</taxon>
        <taxon>Arthropoda</taxon>
        <taxon>Chelicerata</taxon>
        <taxon>Arachnida</taxon>
        <taxon>Araneae</taxon>
        <taxon>Araneomorphae</taxon>
        <taxon>Entelegynae</taxon>
        <taxon>Araneoidea</taxon>
        <taxon>Araneidae</taxon>
        <taxon>Caerostris</taxon>
    </lineage>
</organism>
<keyword evidence="2" id="KW-1185">Reference proteome</keyword>
<dbReference type="AlphaFoldDB" id="A0AAV4R5R0"/>
<evidence type="ECO:0000313" key="1">
    <source>
        <dbReference type="EMBL" id="GIY15707.1"/>
    </source>
</evidence>
<name>A0AAV4R5R0_CAEEX</name>
<protein>
    <submittedName>
        <fullName evidence="1">Uncharacterized protein</fullName>
    </submittedName>
</protein>
<dbReference type="Proteomes" id="UP001054945">
    <property type="component" value="Unassembled WGS sequence"/>
</dbReference>
<proteinExistence type="predicted"/>
<reference evidence="1 2" key="1">
    <citation type="submission" date="2021-06" db="EMBL/GenBank/DDBJ databases">
        <title>Caerostris extrusa draft genome.</title>
        <authorList>
            <person name="Kono N."/>
            <person name="Arakawa K."/>
        </authorList>
    </citation>
    <scope>NUCLEOTIDE SEQUENCE [LARGE SCALE GENOMIC DNA]</scope>
</reference>
<dbReference type="EMBL" id="BPLR01007271">
    <property type="protein sequence ID" value="GIY15707.1"/>
    <property type="molecule type" value="Genomic_DNA"/>
</dbReference>
<evidence type="ECO:0000313" key="2">
    <source>
        <dbReference type="Proteomes" id="UP001054945"/>
    </source>
</evidence>
<sequence length="92" mass="10853">MSTDRTADTKQNNQKVMLEEWVVYRKTNYTSTSQDKTKIKPRHQTKANFPIHIPEDIEVNIPKEWVVYLKNQCTQSKVFEAKPVNLHMYGDV</sequence>
<accession>A0AAV4R5R0</accession>